<keyword evidence="2" id="KW-1185">Reference proteome</keyword>
<dbReference type="OrthoDB" id="433512at2759"/>
<feature type="compositionally biased region" description="Basic and acidic residues" evidence="1">
    <location>
        <begin position="649"/>
        <end position="666"/>
    </location>
</feature>
<feature type="compositionally biased region" description="Polar residues" evidence="1">
    <location>
        <begin position="280"/>
        <end position="292"/>
    </location>
</feature>
<feature type="region of interest" description="Disordered" evidence="1">
    <location>
        <begin position="220"/>
        <end position="531"/>
    </location>
</feature>
<feature type="compositionally biased region" description="Basic and acidic residues" evidence="1">
    <location>
        <begin position="392"/>
        <end position="401"/>
    </location>
</feature>
<feature type="compositionally biased region" description="Polar residues" evidence="1">
    <location>
        <begin position="911"/>
        <end position="923"/>
    </location>
</feature>
<feature type="region of interest" description="Disordered" evidence="1">
    <location>
        <begin position="23"/>
        <end position="64"/>
    </location>
</feature>
<feature type="compositionally biased region" description="Basic and acidic residues" evidence="1">
    <location>
        <begin position="301"/>
        <end position="324"/>
    </location>
</feature>
<dbReference type="Proteomes" id="UP000829999">
    <property type="component" value="Chromosome 28"/>
</dbReference>
<dbReference type="GeneID" id="118265315"/>
<feature type="compositionally biased region" description="Basic and acidic residues" evidence="1">
    <location>
        <begin position="629"/>
        <end position="639"/>
    </location>
</feature>
<protein>
    <submittedName>
        <fullName evidence="3">Uncharacterized protein LOC118265315</fullName>
    </submittedName>
</protein>
<feature type="compositionally biased region" description="Basic and acidic residues" evidence="1">
    <location>
        <begin position="500"/>
        <end position="510"/>
    </location>
</feature>
<evidence type="ECO:0000313" key="2">
    <source>
        <dbReference type="Proteomes" id="UP000829999"/>
    </source>
</evidence>
<accession>A0A9R0CYQ1</accession>
<feature type="region of interest" description="Disordered" evidence="1">
    <location>
        <begin position="561"/>
        <end position="593"/>
    </location>
</feature>
<dbReference type="RefSeq" id="XP_035434023.2">
    <property type="nucleotide sequence ID" value="XM_035578130.2"/>
</dbReference>
<proteinExistence type="predicted"/>
<evidence type="ECO:0000313" key="3">
    <source>
        <dbReference type="RefSeq" id="XP_035434023.2"/>
    </source>
</evidence>
<feature type="compositionally biased region" description="Basic and acidic residues" evidence="1">
    <location>
        <begin position="520"/>
        <end position="531"/>
    </location>
</feature>
<feature type="compositionally biased region" description="Basic and acidic residues" evidence="1">
    <location>
        <begin position="333"/>
        <end position="362"/>
    </location>
</feature>
<dbReference type="AlphaFoldDB" id="A0A9R0CYQ1"/>
<feature type="compositionally biased region" description="Pro residues" evidence="1">
    <location>
        <begin position="367"/>
        <end position="377"/>
    </location>
</feature>
<feature type="region of interest" description="Disordered" evidence="1">
    <location>
        <begin position="907"/>
        <end position="928"/>
    </location>
</feature>
<feature type="compositionally biased region" description="Polar residues" evidence="1">
    <location>
        <begin position="565"/>
        <end position="582"/>
    </location>
</feature>
<feature type="region of interest" description="Disordered" evidence="1">
    <location>
        <begin position="614"/>
        <end position="735"/>
    </location>
</feature>
<sequence>MRTQTAVVEQIIQKFPSEVETVPRNKSDHVTSLSKSTPLNVKIRVRKKDDDKSEENDSTTTKHMKGLQKVRLVSSDQTIMNFDVFMEAEFERKPPPQKIRKQIFDMLQPGVCLGALEDDDYTCIPSASYSANISGPSQTTKSDGTLKHTFTLSKNVYQDYTVSTQSKEQKYFFGKCKPGGCLDPPYSEDKYSYKPSTKPDPEKLLIEKVVLNKEEIPDKEVVESDTDKQPIKREDSKSGRRSSIFDGNFFKKKRKSSEQSTNTQPPEHKDSVVNIFQGDPSVNSTSGHSNPIITYPPKISSDSKVKSQSPSEDKPRKSFNEHSESYFVPPKGITRDIKENDNTNQNEPKRRSSDKNTPKEFKFPTLIPVPIPIPLPSTKPDSESTAPTGHDLAIKDNKTTEELNSEPSKDLVPNMKSVGTQTSFQLRDSPTGDNTVHPTNVDKSSNKNSNTELKSPYTDDLQKKESNELSNENVPQFRVSEDLMLEKPESAENIMSNESTTKKTEPEKDINPQSSSDNQEEFKKDKRPLENIEKKVVPIPIYIKNNNEAEVKTNGINEDLKSENSEQNMLDNGSSDTQSPHTVTPYDKTREPIPEDIKQINSDKKYFDESRDLETGLDENIEETGVLKSDNETAKDLKIVRPTKPIFGSEKDKDEKNLSSKDHKDYVPVPIIIKEKPTPPGKDSNNDKDLIGDDWEDSKDNTIDPFPSNIPPKIPKIPEVDSDNIKHSGEYDEMDETKPILSVKNKEKNDSPDECEYPSTIEKNNVKIITKQPKPVTETTDSNDDFRNIITKRTDTTSIPKSSDESADTIKSVLRKDPIFVNLGFYSHLNDKNERVIETFDTKHVPNRSPNDLVTIVKSQIRISSNEIKIPVDAEHDMSIRIKKPDTNQRVAIDESRLVPDNAKVIKQKSTDPSGGETITSKTNKSEEATKNRELEISILEFYEQELIPLQLVIRNLRDEIDVLAAQQLVFKDKIFSANKTKTRAVHSNKKCYGCLKK</sequence>
<gene>
    <name evidence="3" type="primary">LOC118265315</name>
</gene>
<feature type="compositionally biased region" description="Basic and acidic residues" evidence="1">
    <location>
        <begin position="716"/>
        <end position="730"/>
    </location>
</feature>
<organism evidence="2 3">
    <name type="scientific">Spodoptera frugiperda</name>
    <name type="common">Fall armyworm</name>
    <dbReference type="NCBI Taxonomy" id="7108"/>
    <lineage>
        <taxon>Eukaryota</taxon>
        <taxon>Metazoa</taxon>
        <taxon>Ecdysozoa</taxon>
        <taxon>Arthropoda</taxon>
        <taxon>Hexapoda</taxon>
        <taxon>Insecta</taxon>
        <taxon>Pterygota</taxon>
        <taxon>Neoptera</taxon>
        <taxon>Endopterygota</taxon>
        <taxon>Lepidoptera</taxon>
        <taxon>Glossata</taxon>
        <taxon>Ditrysia</taxon>
        <taxon>Noctuoidea</taxon>
        <taxon>Noctuidae</taxon>
        <taxon>Amphipyrinae</taxon>
        <taxon>Spodoptera</taxon>
    </lineage>
</organism>
<feature type="compositionally biased region" description="Polar residues" evidence="1">
    <location>
        <begin position="30"/>
        <end position="39"/>
    </location>
</feature>
<name>A0A9R0CYQ1_SPOFR</name>
<feature type="compositionally biased region" description="Basic and acidic residues" evidence="1">
    <location>
        <begin position="479"/>
        <end position="490"/>
    </location>
</feature>
<reference evidence="3" key="1">
    <citation type="submission" date="2025-08" db="UniProtKB">
        <authorList>
            <consortium name="RefSeq"/>
        </authorList>
    </citation>
    <scope>IDENTIFICATION</scope>
    <source>
        <tissue evidence="3">Whole larval tissue</tissue>
    </source>
</reference>
<feature type="compositionally biased region" description="Basic and acidic residues" evidence="1">
    <location>
        <begin position="220"/>
        <end position="238"/>
    </location>
</feature>
<evidence type="ECO:0000256" key="1">
    <source>
        <dbReference type="SAM" id="MobiDB-lite"/>
    </source>
</evidence>
<feature type="compositionally biased region" description="Polar residues" evidence="1">
    <location>
        <begin position="417"/>
        <end position="453"/>
    </location>
</feature>